<dbReference type="PANTHER" id="PTHR14819">
    <property type="entry name" value="GTP-BINDING"/>
    <property type="match status" value="1"/>
</dbReference>
<sequence>MFFQHSILLDLLSKDDFENYLSYICSYEDYVKKWILDQIMEHFSNPCKAIEFEYRHIQSSISGINNAINKAKTGKSDNLKTFVEDICKELGDKLVSSGAAAILNFTHGINTFQIEFFDAPDEPYCEEEDPPAKPRQCEAACVSVFTEPSPPVQITITQVSSGSLSLCWDPPAGEVENYIVTCSSEEDSCWQELTTHTNSLTVSSLKPGVCYSLQVSTQLKNGRRSKPTVTSSCTKTHLEGLLEDLGLEQHYKEKLSLTTVLQIDEKTINDESSKCNSDLPWYFLKKLMMVNVTARNVKSTSVCQSTCTVTSGNTGLDLDSLVNCPNSGDMLNPLDVITALFLCSDGFVQQEMALKMSMCQFSVPLLLPNCDTKQCTLMLWAMRDIVKKYRPGSLSESKGFIEDRIVLSDLPMISFVRLGECSLSKSEILNKLLSNSQQYHDTFVHHDMECGDIPRRISNGLVEMTWYLPCGNKNMDLFSEPVAVANLRGDIASFETQYSFLCQTSTAVFVFFDDLDSECRLLTNQHQKAQIFLVGNCESKRFGLDALKKVATNLDLTNSNLILKTKQMNDADFIKNVRNTVRDVVENPKMKMPIEQMADVAHELGILVDEDSPECQTAKKNADFITAEIQDTLAYKEAQLPLQGQIWKDLTRLEKEEFRLRKIGSKSVEDYKCDLQERKNKLRKKQNSYKMSKAMTCFITAISSPGIERCYFLKWMRINLDNLSREKLSGLREQYKKKCENSENKEEIKEIDRQLSNSSLGTEHFFREMGQIYEASISCQKLRQQSRHKSCPKLCQQVQDLPKLCAGLLLDGFPLELVDGDASNIPLRWVSDVLSQLNDSVSPKSKILVVTVLGVQSTGKSTLLNTMFGVQFAVSSGRCTRGAFMLLIKVNEDVKKVLNCDFMLIIDTEGLKSPELAQLDDSHEHDNELATLVVGLSDITIINIAMENSTEMKDILQIVVHAFLRMKEVGKKPKCQFVHQNVSDVSAHDKNLRDRKLLLQQLNEMTQAAAKMEKKEENKCFTDVMEYSPDTGNWYIPGLWNGNPPMAPVNAGYSEAVYELKKNIIQMLGNCDSSANNISEFTEWISSLWNAVKHENFIFSFRNSLVADAYMRLCTEFNKWEWEFKKEMYTWVTKAETNISNFGTVAVKSEKQDMRELLMCLKDEACPLLSKWETKLLENLTQYFKQTEGHVYLVEGYKEDFANNAKSLRREMERSVFNQLQSAADIREGMVKLESINENHTKELEGRVCALIEECRKKKRNMRDKELDKEFDKMWNKTVKALPFSKQKATDVFTRVSYYLRPNISHKGSCASQLLSQKSLQDCGLEPFKYTAEGIVNKFKEYFNIHGHTIAVQKMADSIIASCSQFVNEKIERKSNYHDTYIQEILRMIDERLQNNQDLNTGIDFEVSLKQHICGFAARKFQKMHEDFIQENDPKRCLNQHKEKFLADFKDVFNERDQCQKKAEEFTNSCLKPAVEDFVNRSLGPDIIGEMQTHYEFKARMYFQYSVLLDLLSKDTFENYLSYICSYEDHINEWILNKIMDHFSDPSTVFEFEDRHIQSSINSINNAINKKQAKTGKSGNLKTFVEDICKELGDKLVISKVALGAFMILNNADQEQFANWLIQIDKITEFSPITCSEKQCGISESVPTMDNSEEEEEFYDAPDAFVELYCEEENSPATPQSDFVPPPGDVTVLHVGSETVSFGLAPTDSSVRYTLHIDYSCDTHSGGVIMEDSSTVDVDGLLPGTEYTFRIRRAENGNESEAACVSVCTEPSPPVQVIVYQVSSESLSLYWDTPAGEVENYIVTCSSEEDSSVQELTTDTNSLTVSSLKPGVCYSLQVSTQLKNGRRNMLPLTSSCTSK</sequence>
<dbReference type="Pfam" id="PF00041">
    <property type="entry name" value="fn3"/>
    <property type="match status" value="2"/>
</dbReference>
<dbReference type="SMART" id="SM00060">
    <property type="entry name" value="FN3"/>
    <property type="match status" value="3"/>
</dbReference>
<evidence type="ECO:0000259" key="3">
    <source>
        <dbReference type="PROSITE" id="PS50853"/>
    </source>
</evidence>
<dbReference type="SUPFAM" id="SSF52540">
    <property type="entry name" value="P-loop containing nucleoside triphosphate hydrolases"/>
    <property type="match status" value="1"/>
</dbReference>
<dbReference type="Gene3D" id="3.40.50.300">
    <property type="entry name" value="P-loop containing nucleotide triphosphate hydrolases"/>
    <property type="match status" value="1"/>
</dbReference>
<dbReference type="InterPro" id="IPR057365">
    <property type="entry name" value="URGCP"/>
</dbReference>
<evidence type="ECO:0000256" key="2">
    <source>
        <dbReference type="SAM" id="Coils"/>
    </source>
</evidence>
<dbReference type="EMBL" id="CAWUFR010001314">
    <property type="protein sequence ID" value="CAK6983458.1"/>
    <property type="molecule type" value="Genomic_DNA"/>
</dbReference>
<comment type="similarity">
    <text evidence="1">Belongs to the TRAFAC class dynamin-like GTPase superfamily. Very large inducible GTPase (VLIG) family.</text>
</comment>
<reference evidence="5 6" key="1">
    <citation type="submission" date="2024-01" db="EMBL/GenBank/DDBJ databases">
        <authorList>
            <person name="Alioto T."/>
            <person name="Alioto T."/>
            <person name="Gomez Garrido J."/>
        </authorList>
    </citation>
    <scope>NUCLEOTIDE SEQUENCE [LARGE SCALE GENOMIC DNA]</scope>
</reference>
<dbReference type="Pfam" id="PF25974">
    <property type="entry name" value="URGCP_9th"/>
    <property type="match status" value="1"/>
</dbReference>
<proteinExistence type="inferred from homology"/>
<feature type="domain" description="Fibronectin type-III" evidence="3">
    <location>
        <begin position="1773"/>
        <end position="1859"/>
    </location>
</feature>
<name>A0AAV1QIU7_SCOSC</name>
<feature type="domain" description="Fibronectin type-III" evidence="3">
    <location>
        <begin position="1686"/>
        <end position="1772"/>
    </location>
</feature>
<dbReference type="GO" id="GO:0005525">
    <property type="term" value="F:GTP binding"/>
    <property type="evidence" value="ECO:0007669"/>
    <property type="project" value="InterPro"/>
</dbReference>
<evidence type="ECO:0000259" key="4">
    <source>
        <dbReference type="PROSITE" id="PS51717"/>
    </source>
</evidence>
<dbReference type="CDD" id="cd00063">
    <property type="entry name" value="FN3"/>
    <property type="match status" value="3"/>
</dbReference>
<dbReference type="InterPro" id="IPR003961">
    <property type="entry name" value="FN3_dom"/>
</dbReference>
<dbReference type="PROSITE" id="PS50853">
    <property type="entry name" value="FN3"/>
    <property type="match status" value="3"/>
</dbReference>
<dbReference type="Pfam" id="PF25496">
    <property type="entry name" value="URGCP"/>
    <property type="match status" value="1"/>
</dbReference>
<dbReference type="PROSITE" id="PS51717">
    <property type="entry name" value="G_VLIG"/>
    <property type="match status" value="1"/>
</dbReference>
<dbReference type="Pfam" id="PF25683">
    <property type="entry name" value="URGCP_GTPase"/>
    <property type="match status" value="1"/>
</dbReference>
<feature type="domain" description="Fibronectin type-III" evidence="3">
    <location>
        <begin position="150"/>
        <end position="239"/>
    </location>
</feature>
<evidence type="ECO:0000313" key="5">
    <source>
        <dbReference type="EMBL" id="CAK6983458.1"/>
    </source>
</evidence>
<dbReference type="InterPro" id="IPR030383">
    <property type="entry name" value="G_VLIG_dom"/>
</dbReference>
<feature type="domain" description="VLIG-type G" evidence="4">
    <location>
        <begin position="844"/>
        <end position="1089"/>
    </location>
</feature>
<protein>
    <submittedName>
        <fullName evidence="5">Interferon-induced very large GTPase 1-like isoform X1</fullName>
    </submittedName>
</protein>
<dbReference type="InterPro" id="IPR058641">
    <property type="entry name" value="GVIN1_dom"/>
</dbReference>
<evidence type="ECO:0000256" key="1">
    <source>
        <dbReference type="ARBA" id="ARBA00006828"/>
    </source>
</evidence>
<keyword evidence="2" id="KW-0175">Coiled coil</keyword>
<accession>A0AAV1QIU7</accession>
<comment type="caution">
    <text evidence="5">The sequence shown here is derived from an EMBL/GenBank/DDBJ whole genome shotgun (WGS) entry which is preliminary data.</text>
</comment>
<dbReference type="InterPro" id="IPR027417">
    <property type="entry name" value="P-loop_NTPase"/>
</dbReference>
<organism evidence="5 6">
    <name type="scientific">Scomber scombrus</name>
    <name type="common">Atlantic mackerel</name>
    <name type="synonym">Scomber vernalis</name>
    <dbReference type="NCBI Taxonomy" id="13677"/>
    <lineage>
        <taxon>Eukaryota</taxon>
        <taxon>Metazoa</taxon>
        <taxon>Chordata</taxon>
        <taxon>Craniata</taxon>
        <taxon>Vertebrata</taxon>
        <taxon>Euteleostomi</taxon>
        <taxon>Actinopterygii</taxon>
        <taxon>Neopterygii</taxon>
        <taxon>Teleostei</taxon>
        <taxon>Neoteleostei</taxon>
        <taxon>Acanthomorphata</taxon>
        <taxon>Pelagiaria</taxon>
        <taxon>Scombriformes</taxon>
        <taxon>Scombridae</taxon>
        <taxon>Scomber</taxon>
    </lineage>
</organism>
<dbReference type="InterPro" id="IPR036116">
    <property type="entry name" value="FN3_sf"/>
</dbReference>
<dbReference type="SUPFAM" id="SSF49265">
    <property type="entry name" value="Fibronectin type III"/>
    <property type="match status" value="2"/>
</dbReference>
<dbReference type="Proteomes" id="UP001314229">
    <property type="component" value="Unassembled WGS sequence"/>
</dbReference>
<gene>
    <name evidence="5" type="ORF">FSCOSCO3_A029169</name>
</gene>
<dbReference type="Gene3D" id="2.60.40.10">
    <property type="entry name" value="Immunoglobulins"/>
    <property type="match status" value="3"/>
</dbReference>
<dbReference type="InterPro" id="IPR052986">
    <property type="entry name" value="VLIG_GTPase"/>
</dbReference>
<dbReference type="InterPro" id="IPR013783">
    <property type="entry name" value="Ig-like_fold"/>
</dbReference>
<keyword evidence="6" id="KW-1185">Reference proteome</keyword>
<dbReference type="PANTHER" id="PTHR14819:SF9">
    <property type="entry name" value="UP-REGULATOR OF CELL PROLIFERATION-LIKE"/>
    <property type="match status" value="1"/>
</dbReference>
<evidence type="ECO:0000313" key="6">
    <source>
        <dbReference type="Proteomes" id="UP001314229"/>
    </source>
</evidence>
<feature type="coiled-coil region" evidence="2">
    <location>
        <begin position="725"/>
        <end position="752"/>
    </location>
</feature>